<feature type="transmembrane region" description="Helical" evidence="7">
    <location>
        <begin position="135"/>
        <end position="158"/>
    </location>
</feature>
<feature type="compositionally biased region" description="Pro residues" evidence="6">
    <location>
        <begin position="49"/>
        <end position="66"/>
    </location>
</feature>
<keyword evidence="3 7" id="KW-0812">Transmembrane</keyword>
<dbReference type="InterPro" id="IPR000612">
    <property type="entry name" value="PMP3"/>
</dbReference>
<evidence type="ECO:0000256" key="2">
    <source>
        <dbReference type="ARBA" id="ARBA00009530"/>
    </source>
</evidence>
<evidence type="ECO:0000256" key="3">
    <source>
        <dbReference type="ARBA" id="ARBA00022692"/>
    </source>
</evidence>
<gene>
    <name evidence="8" type="ORF">PTRG_00171</name>
</gene>
<evidence type="ECO:0000313" key="8">
    <source>
        <dbReference type="EMBL" id="EDU39609.1"/>
    </source>
</evidence>
<dbReference type="STRING" id="426418.B2VRQ9"/>
<comment type="subcellular location">
    <subcellularLocation>
        <location evidence="1">Membrane</location>
    </subcellularLocation>
</comment>
<dbReference type="AlphaFoldDB" id="B2VRQ9"/>
<dbReference type="PANTHER" id="PTHR21659">
    <property type="entry name" value="HYDROPHOBIC PROTEIN RCI2 LOW TEMPERATURE AND SALT RESPONSIVE PROTEIN LTI6 -RELATED"/>
    <property type="match status" value="1"/>
</dbReference>
<dbReference type="eggNOG" id="KOG1773">
    <property type="taxonomic scope" value="Eukaryota"/>
</dbReference>
<keyword evidence="5 7" id="KW-0472">Membrane</keyword>
<evidence type="ECO:0000256" key="5">
    <source>
        <dbReference type="ARBA" id="ARBA00023136"/>
    </source>
</evidence>
<evidence type="ECO:0000256" key="1">
    <source>
        <dbReference type="ARBA" id="ARBA00004370"/>
    </source>
</evidence>
<dbReference type="OMA" id="WIRADSQ"/>
<feature type="transmembrane region" description="Helical" evidence="7">
    <location>
        <begin position="344"/>
        <end position="361"/>
    </location>
</feature>
<feature type="transmembrane region" description="Helical" evidence="7">
    <location>
        <begin position="368"/>
        <end position="390"/>
    </location>
</feature>
<feature type="transmembrane region" description="Helical" evidence="7">
    <location>
        <begin position="242"/>
        <end position="261"/>
    </location>
</feature>
<feature type="compositionally biased region" description="Low complexity" evidence="6">
    <location>
        <begin position="79"/>
        <end position="95"/>
    </location>
</feature>
<evidence type="ECO:0000313" key="9">
    <source>
        <dbReference type="Proteomes" id="UP000001471"/>
    </source>
</evidence>
<comment type="similarity">
    <text evidence="2">Belongs to the UPF0057 (PMP3) family.</text>
</comment>
<accession>B2VRQ9</accession>
<dbReference type="InParanoid" id="B2VRQ9"/>
<dbReference type="EMBL" id="DS231615">
    <property type="protein sequence ID" value="EDU39609.1"/>
    <property type="molecule type" value="Genomic_DNA"/>
</dbReference>
<sequence length="436" mass="47972">MYFIPIQLLASTRCASRASISLLKSANIGFAAGSRISSQTRFASKSSPPSNPKPNPPSRKLVPPPSKAGTKGTPPSNPSKIKVTSAAKATSTAEAIPTGAKVESKRLPDKDRPREFTELDQSINGTRIVYERAKLVWPGIWSIATVVATYGVFAYMYINYGDAISSAALQPSRAENSDSWLLTPTVIRDGIKIAWQDLDKLTIGIIGFSTVIHALRRSGLFSQANFVHIVGRYRYTIFTHPFIYKNWVHLGGTSLILAWFLPGVVRHFDGDVYHTAAFLASVPVVISYLHRFIFRFIPMPYFPVNRGAMYICVAAFGAYSVAYAHEKIWTPAGVVVRLPSKSDVLLYFLAIWLPFVSVAIKRGCTADLFINIALCCLAWIPGIIHAWYIISKSEKAERTKIKGADEATARIAAGMIRNVVATYAFKFNGTEIGDEI</sequence>
<evidence type="ECO:0000256" key="6">
    <source>
        <dbReference type="SAM" id="MobiDB-lite"/>
    </source>
</evidence>
<feature type="region of interest" description="Disordered" evidence="6">
    <location>
        <begin position="39"/>
        <end position="118"/>
    </location>
</feature>
<dbReference type="OrthoDB" id="10260614at2759"/>
<organism evidence="8 9">
    <name type="scientific">Pyrenophora tritici-repentis (strain Pt-1C-BFP)</name>
    <name type="common">Wheat tan spot fungus</name>
    <name type="synonym">Drechslera tritici-repentis</name>
    <dbReference type="NCBI Taxonomy" id="426418"/>
    <lineage>
        <taxon>Eukaryota</taxon>
        <taxon>Fungi</taxon>
        <taxon>Dikarya</taxon>
        <taxon>Ascomycota</taxon>
        <taxon>Pezizomycotina</taxon>
        <taxon>Dothideomycetes</taxon>
        <taxon>Pleosporomycetidae</taxon>
        <taxon>Pleosporales</taxon>
        <taxon>Pleosporineae</taxon>
        <taxon>Pleosporaceae</taxon>
        <taxon>Pyrenophora</taxon>
    </lineage>
</organism>
<proteinExistence type="inferred from homology"/>
<keyword evidence="4 7" id="KW-1133">Transmembrane helix</keyword>
<dbReference type="Proteomes" id="UP000001471">
    <property type="component" value="Unassembled WGS sequence"/>
</dbReference>
<feature type="transmembrane region" description="Helical" evidence="7">
    <location>
        <begin position="273"/>
        <end position="294"/>
    </location>
</feature>
<dbReference type="Pfam" id="PF01679">
    <property type="entry name" value="Pmp3"/>
    <property type="match status" value="1"/>
</dbReference>
<dbReference type="GO" id="GO:0016020">
    <property type="term" value="C:membrane"/>
    <property type="evidence" value="ECO:0007669"/>
    <property type="project" value="UniProtKB-SubCell"/>
</dbReference>
<protein>
    <submittedName>
        <fullName evidence="8">Uncharacterized protein</fullName>
    </submittedName>
</protein>
<evidence type="ECO:0000256" key="7">
    <source>
        <dbReference type="SAM" id="Phobius"/>
    </source>
</evidence>
<feature type="compositionally biased region" description="Basic and acidic residues" evidence="6">
    <location>
        <begin position="102"/>
        <end position="117"/>
    </location>
</feature>
<reference evidence="9" key="1">
    <citation type="journal article" date="2013" name="G3 (Bethesda)">
        <title>Comparative genomics of a plant-pathogenic fungus, Pyrenophora tritici-repentis, reveals transduplication and the impact of repeat elements on pathogenicity and population divergence.</title>
        <authorList>
            <person name="Manning V.A."/>
            <person name="Pandelova I."/>
            <person name="Dhillon B."/>
            <person name="Wilhelm L.J."/>
            <person name="Goodwin S.B."/>
            <person name="Berlin A.M."/>
            <person name="Figueroa M."/>
            <person name="Freitag M."/>
            <person name="Hane J.K."/>
            <person name="Henrissat B."/>
            <person name="Holman W.H."/>
            <person name="Kodira C.D."/>
            <person name="Martin J."/>
            <person name="Oliver R.P."/>
            <person name="Robbertse B."/>
            <person name="Schackwitz W."/>
            <person name="Schwartz D.C."/>
            <person name="Spatafora J.W."/>
            <person name="Turgeon B.G."/>
            <person name="Yandava C."/>
            <person name="Young S."/>
            <person name="Zhou S."/>
            <person name="Zeng Q."/>
            <person name="Grigoriev I.V."/>
            <person name="Ma L.-J."/>
            <person name="Ciuffetti L.M."/>
        </authorList>
    </citation>
    <scope>NUCLEOTIDE SEQUENCE [LARGE SCALE GENOMIC DNA]</scope>
    <source>
        <strain evidence="9">Pt-1C-BFP</strain>
    </source>
</reference>
<dbReference type="PANTHER" id="PTHR21659:SF112">
    <property type="entry name" value="PROTEIN SNA2-RELATED"/>
    <property type="match status" value="1"/>
</dbReference>
<name>B2VRQ9_PYRTR</name>
<evidence type="ECO:0000256" key="4">
    <source>
        <dbReference type="ARBA" id="ARBA00022989"/>
    </source>
</evidence>
<dbReference type="HOGENOM" id="CLU_628731_0_0_1"/>
<feature type="transmembrane region" description="Helical" evidence="7">
    <location>
        <begin position="306"/>
        <end position="324"/>
    </location>
</feature>